<reference evidence="4" key="1">
    <citation type="journal article" date="2019" name="Nat. Commun.">
        <title>The genome of broomcorn millet.</title>
        <authorList>
            <person name="Zou C."/>
            <person name="Miki D."/>
            <person name="Li D."/>
            <person name="Tang Q."/>
            <person name="Xiao L."/>
            <person name="Rajput S."/>
            <person name="Deng P."/>
            <person name="Jia W."/>
            <person name="Huang R."/>
            <person name="Zhang M."/>
            <person name="Sun Y."/>
            <person name="Hu J."/>
            <person name="Fu X."/>
            <person name="Schnable P.S."/>
            <person name="Li F."/>
            <person name="Zhang H."/>
            <person name="Feng B."/>
            <person name="Zhu X."/>
            <person name="Liu R."/>
            <person name="Schnable J.C."/>
            <person name="Zhu J.-K."/>
            <person name="Zhang H."/>
        </authorList>
    </citation>
    <scope>NUCLEOTIDE SEQUENCE [LARGE SCALE GENOMIC DNA]</scope>
</reference>
<dbReference type="EMBL" id="PQIB02000008">
    <property type="protein sequence ID" value="RLN05292.1"/>
    <property type="molecule type" value="Genomic_DNA"/>
</dbReference>
<sequence>MELLCGVPAGDGSEAEELCVVLDCVMAELLLTLQAVPQVLASSADLAEAVGALRCHQSVRFRAPAHNIVRGWSAAIEGDVARASAAMAKLDDVCRVSPKKTPPVAFGVSHGPRTMTTEAPTATLQSLLPKGTPPPAGRATCDSSVPSPCWPPAMAMACPCSSSSWWSWSGGRVKPREARRWGRGACSSAAPQGPPLGRERRAPRAAAQAGRHAPRSLAQGVLESTAPAPAPVWGRRARTPVPRGRSWGKKTAAVPRGGEVGERGALGAPAPAGCPGLAPPAVQTRRQVRTPALRRQQRQDASLRRDKQLPPRGPPPRHQADALPGLARRGRRPRGARHLPRSLARGGGPACASALDFVVDPSDGRCRLLFARDAAFVSPGAAVLLCCDVKLEFPVADIVQALAFMDDDSLLLQLSAVPLLYYRTGGGGGGTTSMARCPST</sequence>
<feature type="compositionally biased region" description="Basic residues" evidence="1">
    <location>
        <begin position="328"/>
        <end position="340"/>
    </location>
</feature>
<evidence type="ECO:0000313" key="3">
    <source>
        <dbReference type="EMBL" id="RLN05292.1"/>
    </source>
</evidence>
<protein>
    <recommendedName>
        <fullName evidence="2">RNA-dependent RNA polymerase 6-like second domain-containing protein</fullName>
    </recommendedName>
</protein>
<comment type="caution">
    <text evidence="3">The sequence shown here is derived from an EMBL/GenBank/DDBJ whole genome shotgun (WGS) entry which is preliminary data.</text>
</comment>
<organism evidence="3 4">
    <name type="scientific">Panicum miliaceum</name>
    <name type="common">Proso millet</name>
    <name type="synonym">Broomcorn millet</name>
    <dbReference type="NCBI Taxonomy" id="4540"/>
    <lineage>
        <taxon>Eukaryota</taxon>
        <taxon>Viridiplantae</taxon>
        <taxon>Streptophyta</taxon>
        <taxon>Embryophyta</taxon>
        <taxon>Tracheophyta</taxon>
        <taxon>Spermatophyta</taxon>
        <taxon>Magnoliopsida</taxon>
        <taxon>Liliopsida</taxon>
        <taxon>Poales</taxon>
        <taxon>Poaceae</taxon>
        <taxon>PACMAD clade</taxon>
        <taxon>Panicoideae</taxon>
        <taxon>Panicodae</taxon>
        <taxon>Paniceae</taxon>
        <taxon>Panicinae</taxon>
        <taxon>Panicum</taxon>
        <taxon>Panicum sect. Panicum</taxon>
    </lineage>
</organism>
<feature type="compositionally biased region" description="Basic and acidic residues" evidence="1">
    <location>
        <begin position="297"/>
        <end position="309"/>
    </location>
</feature>
<accession>A0A3L6RMM0</accession>
<gene>
    <name evidence="3" type="ORF">C2845_PM13G06310</name>
</gene>
<keyword evidence="4" id="KW-1185">Reference proteome</keyword>
<evidence type="ECO:0000256" key="1">
    <source>
        <dbReference type="SAM" id="MobiDB-lite"/>
    </source>
</evidence>
<feature type="domain" description="RNA-dependent RNA polymerase 6-like second" evidence="2">
    <location>
        <begin position="352"/>
        <end position="425"/>
    </location>
</feature>
<feature type="compositionally biased region" description="Low complexity" evidence="1">
    <location>
        <begin position="265"/>
        <end position="281"/>
    </location>
</feature>
<evidence type="ECO:0000259" key="2">
    <source>
        <dbReference type="Pfam" id="PF24577"/>
    </source>
</evidence>
<feature type="region of interest" description="Disordered" evidence="1">
    <location>
        <begin position="179"/>
        <end position="344"/>
    </location>
</feature>
<proteinExistence type="predicted"/>
<dbReference type="OrthoDB" id="696629at2759"/>
<dbReference type="STRING" id="4540.A0A3L6RMM0"/>
<evidence type="ECO:0000313" key="4">
    <source>
        <dbReference type="Proteomes" id="UP000275267"/>
    </source>
</evidence>
<dbReference type="InterPro" id="IPR057297">
    <property type="entry name" value="RDR6-like_2nd"/>
</dbReference>
<dbReference type="Pfam" id="PF24577">
    <property type="entry name" value="RDR6_2nd"/>
    <property type="match status" value="1"/>
</dbReference>
<dbReference type="AlphaFoldDB" id="A0A3L6RMM0"/>
<dbReference type="PANTHER" id="PTHR47853:SF1">
    <property type="entry name" value="EXPRESSED PROTEIN"/>
    <property type="match status" value="1"/>
</dbReference>
<dbReference type="Proteomes" id="UP000275267">
    <property type="component" value="Unassembled WGS sequence"/>
</dbReference>
<dbReference type="PANTHER" id="PTHR47853">
    <property type="entry name" value="EXPRESSED PROTEIN"/>
    <property type="match status" value="1"/>
</dbReference>
<name>A0A3L6RMM0_PANMI</name>